<reference evidence="3 4" key="1">
    <citation type="submission" date="2018-08" db="EMBL/GenBank/DDBJ databases">
        <title>A genome reference for cultivated species of the human gut microbiota.</title>
        <authorList>
            <person name="Zou Y."/>
            <person name="Xue W."/>
            <person name="Luo G."/>
        </authorList>
    </citation>
    <scope>NUCLEOTIDE SEQUENCE [LARGE SCALE GENOMIC DNA]</scope>
    <source>
        <strain evidence="3 4">AF24-12</strain>
    </source>
</reference>
<protein>
    <submittedName>
        <fullName evidence="3">Sugar phosphate isomerase/epimerase</fullName>
    </submittedName>
</protein>
<dbReference type="GO" id="GO:0019852">
    <property type="term" value="P:L-ascorbic acid metabolic process"/>
    <property type="evidence" value="ECO:0007669"/>
    <property type="project" value="TreeGrafter"/>
</dbReference>
<evidence type="ECO:0000313" key="3">
    <source>
        <dbReference type="EMBL" id="RGS18472.1"/>
    </source>
</evidence>
<dbReference type="GO" id="GO:0034015">
    <property type="term" value="F:L-ribulose-5-phosphate 3-epimerase activity"/>
    <property type="evidence" value="ECO:0007669"/>
    <property type="project" value="TreeGrafter"/>
</dbReference>
<dbReference type="Proteomes" id="UP000283872">
    <property type="component" value="Unassembled WGS sequence"/>
</dbReference>
<feature type="domain" description="Xylose isomerase-like TIM barrel" evidence="2">
    <location>
        <begin position="51"/>
        <end position="280"/>
    </location>
</feature>
<dbReference type="AlphaFoldDB" id="A0A3E5E4V2"/>
<gene>
    <name evidence="3" type="ORF">DWY11_02110</name>
</gene>
<evidence type="ECO:0000256" key="1">
    <source>
        <dbReference type="ARBA" id="ARBA00023235"/>
    </source>
</evidence>
<dbReference type="InterPro" id="IPR050417">
    <property type="entry name" value="Sugar_Epim/Isomerase"/>
</dbReference>
<comment type="caution">
    <text evidence="3">The sequence shown here is derived from an EMBL/GenBank/DDBJ whole genome shotgun (WGS) entry which is preliminary data.</text>
</comment>
<evidence type="ECO:0000313" key="4">
    <source>
        <dbReference type="Proteomes" id="UP000283872"/>
    </source>
</evidence>
<dbReference type="Pfam" id="PF01261">
    <property type="entry name" value="AP_endonuc_2"/>
    <property type="match status" value="1"/>
</dbReference>
<keyword evidence="1 3" id="KW-0413">Isomerase</keyword>
<evidence type="ECO:0000259" key="2">
    <source>
        <dbReference type="Pfam" id="PF01261"/>
    </source>
</evidence>
<dbReference type="InterPro" id="IPR036237">
    <property type="entry name" value="Xyl_isomerase-like_sf"/>
</dbReference>
<dbReference type="EMBL" id="QRVA01000003">
    <property type="protein sequence ID" value="RGS18472.1"/>
    <property type="molecule type" value="Genomic_DNA"/>
</dbReference>
<dbReference type="SUPFAM" id="SSF51658">
    <property type="entry name" value="Xylose isomerase-like"/>
    <property type="match status" value="1"/>
</dbReference>
<dbReference type="PANTHER" id="PTHR43489:SF1">
    <property type="entry name" value="L-RIBULOSE-5-PHOSPHATE 3-EPIMERASE SGBU-RELATED"/>
    <property type="match status" value="1"/>
</dbReference>
<proteinExistence type="predicted"/>
<sequence>MKQLSYHSRFILVLLFTLLSTLPICSQAATPRYRIAACDWMMLKRQKLGEFKLAHELGADGVEVDMGGLGKRVLFDNQLREPQQAEKFQAAARQYDVAVPSMAMSGFFAQSFLTRDNYQDLLKDCFQTMKLFGSKVAFLPLGGSGKDWQQEGCAAYLQMVSRLRTAGEMAKQEGITIGIRTGMGAKFDKKLLKKVGSSQIKVYYNFQDAADHHRDICKELRKLGAQRIVQIHASNTDSVNLQEDPEINLPKIRKTLDKMKWSGWLVVERSRDVKRVRDVKYNFGRNIAYLKQVFQER</sequence>
<dbReference type="Gene3D" id="3.20.20.150">
    <property type="entry name" value="Divalent-metal-dependent TIM barrel enzymes"/>
    <property type="match status" value="1"/>
</dbReference>
<dbReference type="RefSeq" id="WP_117586776.1">
    <property type="nucleotide sequence ID" value="NZ_QRVA01000003.1"/>
</dbReference>
<organism evidence="3 4">
    <name type="scientific">Segatella copri</name>
    <dbReference type="NCBI Taxonomy" id="165179"/>
    <lineage>
        <taxon>Bacteria</taxon>
        <taxon>Pseudomonadati</taxon>
        <taxon>Bacteroidota</taxon>
        <taxon>Bacteroidia</taxon>
        <taxon>Bacteroidales</taxon>
        <taxon>Prevotellaceae</taxon>
        <taxon>Segatella</taxon>
    </lineage>
</organism>
<dbReference type="PANTHER" id="PTHR43489">
    <property type="entry name" value="ISOMERASE"/>
    <property type="match status" value="1"/>
</dbReference>
<name>A0A3E5E4V2_9BACT</name>
<accession>A0A3E5E4V2</accession>
<dbReference type="InterPro" id="IPR013022">
    <property type="entry name" value="Xyl_isomerase-like_TIM-brl"/>
</dbReference>